<dbReference type="AlphaFoldDB" id="A0A2H9TGM6"/>
<comment type="catalytic activity">
    <reaction evidence="7">
        <text>ATP + H2O = ADP + phosphate + H(+)</text>
        <dbReference type="Rhea" id="RHEA:13065"/>
        <dbReference type="ChEBI" id="CHEBI:15377"/>
        <dbReference type="ChEBI" id="CHEBI:15378"/>
        <dbReference type="ChEBI" id="CHEBI:30616"/>
        <dbReference type="ChEBI" id="CHEBI:43474"/>
        <dbReference type="ChEBI" id="CHEBI:456216"/>
        <dbReference type="EC" id="3.6.4.13"/>
    </reaction>
</comment>
<dbReference type="OrthoDB" id="10253254at2759"/>
<dbReference type="Pfam" id="PF00271">
    <property type="entry name" value="Helicase_C"/>
    <property type="match status" value="1"/>
</dbReference>
<feature type="region of interest" description="Disordered" evidence="8">
    <location>
        <begin position="692"/>
        <end position="716"/>
    </location>
</feature>
<sequence length="885" mass="98823">MVASTPVPEVTAMGKRKAKQFEKYLAKKLKKDARPELLARLGQSAFRTDALQSTKNLLVPSRRETAKPKEAPVDNAESSDGEPVVVAKKTFVRRVPEEATDLNAAIASIKRSSLNPLSDTAESTSDVSVEPLDTVQEADATPDPLPPWETYFVLTERTREIEEQRSKLPVFAEEQSIMETLRSNAVTIICGETGSGKTTQVPQFLYEAGFGDRDSPNPGLIGVTQPRRVAAVSMARRVGEELGRPLHVAHQVRYDAVVTRDTRIKFMTDGILLRELADDFLLTKYSAILLDEAHERNLNTDILIGMLSRAVRLRNRLACSQPEKTRPLRLVIMSATLNIDEFTAPRLFTPTPPIIRVDARQHPVTMHFSRKTPTDHVDAAYRMICKVHANLPPGGVLVFLTGKQEIVRLARRLAQRYNKRPINAWNEDDDDDGAEGPMETIEPIESEEDEKAQSDSDDSMGQFSMDAETREPLHVLPLYSLLAPEEQNKVFQLPPEGTRLCVLATNVAETSLTIPNIRYVVDCGLVKQRHFDATSGAQQYRVEWTSQASATQRAGRAGRVGPGHCYRLFSSAVFDQQFPPFSPPEIQRTPMESLVLQLKTMGIDHPERFPLPSAPPSGAVIAAQQSLLRMGALCAGDDFPRITLLGRKMAKLPIAPIWSRLLVMSWEMDEYPLLAAAFASVMSVGDPFLDDQSFDKDHTEQSQSHSHSPRTELAGKPPTSDLLMWLNALLQYLAIPTKNARNEYCSRFGLMGKRMEEMTQQFQLLKRLLKQNYPGVDCQELPKLGRSGQQHLRKLISQSLSERAAERIVNPKNVPGLKRMPFPAYRILGRAADDVSAVVYLHPTSVLRTMPPLLLVYTELITAPETRYIKYVTATESAWLPSVDK</sequence>
<dbReference type="InterPro" id="IPR002464">
    <property type="entry name" value="DNA/RNA_helicase_DEAH_CS"/>
</dbReference>
<dbReference type="InterPro" id="IPR048333">
    <property type="entry name" value="HA2_WH"/>
</dbReference>
<evidence type="ECO:0000313" key="12">
    <source>
        <dbReference type="Proteomes" id="UP000240830"/>
    </source>
</evidence>
<dbReference type="InterPro" id="IPR007502">
    <property type="entry name" value="Helicase-assoc_dom"/>
</dbReference>
<feature type="region of interest" description="Disordered" evidence="8">
    <location>
        <begin position="50"/>
        <end position="81"/>
    </location>
</feature>
<dbReference type="EMBL" id="MTSL01000201">
    <property type="protein sequence ID" value="PJF16918.1"/>
    <property type="molecule type" value="Genomic_DNA"/>
</dbReference>
<dbReference type="SUPFAM" id="SSF52540">
    <property type="entry name" value="P-loop containing nucleoside triphosphate hydrolases"/>
    <property type="match status" value="1"/>
</dbReference>
<dbReference type="SMART" id="SM00382">
    <property type="entry name" value="AAA"/>
    <property type="match status" value="1"/>
</dbReference>
<feature type="domain" description="Helicase ATP-binding" evidence="9">
    <location>
        <begin position="178"/>
        <end position="355"/>
    </location>
</feature>
<dbReference type="CDD" id="cd17982">
    <property type="entry name" value="DEXHc_DHX37"/>
    <property type="match status" value="1"/>
</dbReference>
<protein>
    <recommendedName>
        <fullName evidence="2">RNA helicase</fullName>
        <ecNumber evidence="2">3.6.4.13</ecNumber>
    </recommendedName>
</protein>
<feature type="region of interest" description="Disordered" evidence="8">
    <location>
        <begin position="423"/>
        <end position="463"/>
    </location>
</feature>
<evidence type="ECO:0000256" key="1">
    <source>
        <dbReference type="ARBA" id="ARBA00008792"/>
    </source>
</evidence>
<gene>
    <name evidence="11" type="ORF">PSACC_03253</name>
</gene>
<dbReference type="STRING" id="1246581.A0A2H9TGM6"/>
<dbReference type="InterPro" id="IPR014001">
    <property type="entry name" value="Helicase_ATP-bd"/>
</dbReference>
<dbReference type="PANTHER" id="PTHR18934:SF99">
    <property type="entry name" value="ATP-DEPENDENT RNA HELICASE DHX37-RELATED"/>
    <property type="match status" value="1"/>
</dbReference>
<reference evidence="11 12" key="1">
    <citation type="submission" date="2016-10" db="EMBL/GenBank/DDBJ databases">
        <title>The genome of Paramicrosporidium saccamoebae is the missing link in understanding Cryptomycota and Microsporidia evolution.</title>
        <authorList>
            <person name="Quandt C.A."/>
            <person name="Beaudet D."/>
            <person name="Corsaro D."/>
            <person name="Michel R."/>
            <person name="Corradi N."/>
            <person name="James T."/>
        </authorList>
    </citation>
    <scope>NUCLEOTIDE SEQUENCE [LARGE SCALE GENOMIC DNA]</scope>
    <source>
        <strain evidence="11 12">KSL3</strain>
    </source>
</reference>
<dbReference type="PROSITE" id="PS51192">
    <property type="entry name" value="HELICASE_ATP_BIND_1"/>
    <property type="match status" value="1"/>
</dbReference>
<dbReference type="SMART" id="SM00490">
    <property type="entry name" value="HELICc"/>
    <property type="match status" value="1"/>
</dbReference>
<dbReference type="CDD" id="cd18791">
    <property type="entry name" value="SF2_C_RHA"/>
    <property type="match status" value="1"/>
</dbReference>
<dbReference type="PROSITE" id="PS51194">
    <property type="entry name" value="HELICASE_CTER"/>
    <property type="match status" value="1"/>
</dbReference>
<evidence type="ECO:0000259" key="10">
    <source>
        <dbReference type="PROSITE" id="PS51194"/>
    </source>
</evidence>
<dbReference type="GO" id="GO:1990904">
    <property type="term" value="C:ribonucleoprotein complex"/>
    <property type="evidence" value="ECO:0007669"/>
    <property type="project" value="UniProtKB-ARBA"/>
</dbReference>
<dbReference type="GO" id="GO:0003724">
    <property type="term" value="F:RNA helicase activity"/>
    <property type="evidence" value="ECO:0007669"/>
    <property type="project" value="UniProtKB-EC"/>
</dbReference>
<evidence type="ECO:0000256" key="5">
    <source>
        <dbReference type="ARBA" id="ARBA00022806"/>
    </source>
</evidence>
<dbReference type="GO" id="GO:0003723">
    <property type="term" value="F:RNA binding"/>
    <property type="evidence" value="ECO:0007669"/>
    <property type="project" value="TreeGrafter"/>
</dbReference>
<dbReference type="Gene3D" id="3.40.50.300">
    <property type="entry name" value="P-loop containing nucleotide triphosphate hydrolases"/>
    <property type="match status" value="2"/>
</dbReference>
<keyword evidence="4" id="KW-0378">Hydrolase</keyword>
<evidence type="ECO:0000259" key="9">
    <source>
        <dbReference type="PROSITE" id="PS51192"/>
    </source>
</evidence>
<dbReference type="SMART" id="SM00487">
    <property type="entry name" value="DEXDc"/>
    <property type="match status" value="1"/>
</dbReference>
<keyword evidence="6" id="KW-0067">ATP-binding</keyword>
<dbReference type="EC" id="3.6.4.13" evidence="2"/>
<evidence type="ECO:0000256" key="6">
    <source>
        <dbReference type="ARBA" id="ARBA00022840"/>
    </source>
</evidence>
<dbReference type="FunFam" id="3.40.50.300:FF:000637">
    <property type="entry name" value="ATP-dependent RNA helicase DHX37/DHR1"/>
    <property type="match status" value="1"/>
</dbReference>
<comment type="similarity">
    <text evidence="1">Belongs to the DEAD box helicase family. DEAH subfamily.</text>
</comment>
<comment type="caution">
    <text evidence="11">The sequence shown here is derived from an EMBL/GenBank/DDBJ whole genome shotgun (WGS) entry which is preliminary data.</text>
</comment>
<evidence type="ECO:0000256" key="7">
    <source>
        <dbReference type="ARBA" id="ARBA00047984"/>
    </source>
</evidence>
<proteinExistence type="inferred from homology"/>
<evidence type="ECO:0000256" key="2">
    <source>
        <dbReference type="ARBA" id="ARBA00012552"/>
    </source>
</evidence>
<dbReference type="InterPro" id="IPR027417">
    <property type="entry name" value="P-loop_NTPase"/>
</dbReference>
<dbReference type="GO" id="GO:0005524">
    <property type="term" value="F:ATP binding"/>
    <property type="evidence" value="ECO:0007669"/>
    <property type="project" value="UniProtKB-KW"/>
</dbReference>
<dbReference type="PROSITE" id="PS00690">
    <property type="entry name" value="DEAH_ATP_HELICASE"/>
    <property type="match status" value="1"/>
</dbReference>
<dbReference type="Proteomes" id="UP000240830">
    <property type="component" value="Unassembled WGS sequence"/>
</dbReference>
<feature type="compositionally biased region" description="Acidic residues" evidence="8">
    <location>
        <begin position="442"/>
        <end position="458"/>
    </location>
</feature>
<dbReference type="GO" id="GO:0016787">
    <property type="term" value="F:hydrolase activity"/>
    <property type="evidence" value="ECO:0007669"/>
    <property type="project" value="UniProtKB-KW"/>
</dbReference>
<dbReference type="Gene3D" id="1.20.120.1080">
    <property type="match status" value="1"/>
</dbReference>
<dbReference type="GO" id="GO:0005730">
    <property type="term" value="C:nucleolus"/>
    <property type="evidence" value="ECO:0007669"/>
    <property type="project" value="TreeGrafter"/>
</dbReference>
<dbReference type="Pfam" id="PF04408">
    <property type="entry name" value="WHD_HA2"/>
    <property type="match status" value="1"/>
</dbReference>
<dbReference type="GO" id="GO:0000462">
    <property type="term" value="P:maturation of SSU-rRNA from tricistronic rRNA transcript (SSU-rRNA, 5.8S rRNA, LSU-rRNA)"/>
    <property type="evidence" value="ECO:0007669"/>
    <property type="project" value="TreeGrafter"/>
</dbReference>
<dbReference type="InterPro" id="IPR003593">
    <property type="entry name" value="AAA+_ATPase"/>
</dbReference>
<evidence type="ECO:0000313" key="11">
    <source>
        <dbReference type="EMBL" id="PJF16918.1"/>
    </source>
</evidence>
<dbReference type="Pfam" id="PF00270">
    <property type="entry name" value="DEAD"/>
    <property type="match status" value="1"/>
</dbReference>
<accession>A0A2H9TGM6</accession>
<dbReference type="SMART" id="SM00847">
    <property type="entry name" value="HA2"/>
    <property type="match status" value="1"/>
</dbReference>
<name>A0A2H9TGM6_9FUNG</name>
<dbReference type="InterPro" id="IPR001650">
    <property type="entry name" value="Helicase_C-like"/>
</dbReference>
<keyword evidence="3" id="KW-0547">Nucleotide-binding</keyword>
<dbReference type="InterPro" id="IPR011545">
    <property type="entry name" value="DEAD/DEAH_box_helicase_dom"/>
</dbReference>
<dbReference type="PANTHER" id="PTHR18934">
    <property type="entry name" value="ATP-DEPENDENT RNA HELICASE"/>
    <property type="match status" value="1"/>
</dbReference>
<evidence type="ECO:0000256" key="8">
    <source>
        <dbReference type="SAM" id="MobiDB-lite"/>
    </source>
</evidence>
<feature type="compositionally biased region" description="Basic and acidic residues" evidence="8">
    <location>
        <begin position="61"/>
        <end position="72"/>
    </location>
</feature>
<organism evidence="11 12">
    <name type="scientific">Paramicrosporidium saccamoebae</name>
    <dbReference type="NCBI Taxonomy" id="1246581"/>
    <lineage>
        <taxon>Eukaryota</taxon>
        <taxon>Fungi</taxon>
        <taxon>Fungi incertae sedis</taxon>
        <taxon>Cryptomycota</taxon>
        <taxon>Cryptomycota incertae sedis</taxon>
        <taxon>Paramicrosporidium</taxon>
    </lineage>
</organism>
<evidence type="ECO:0000256" key="4">
    <source>
        <dbReference type="ARBA" id="ARBA00022801"/>
    </source>
</evidence>
<feature type="domain" description="Helicase C-terminal" evidence="10">
    <location>
        <begin position="383"/>
        <end position="602"/>
    </location>
</feature>
<evidence type="ECO:0000256" key="3">
    <source>
        <dbReference type="ARBA" id="ARBA00022741"/>
    </source>
</evidence>
<keyword evidence="5" id="KW-0347">Helicase</keyword>
<keyword evidence="12" id="KW-1185">Reference proteome</keyword>